<dbReference type="InterPro" id="IPR011009">
    <property type="entry name" value="Kinase-like_dom_sf"/>
</dbReference>
<reference evidence="5" key="1">
    <citation type="journal article" date="2020" name="PLoS Negl. Trop. Dis.">
        <title>High-quality nuclear genome for Sarcoptes scabiei-A critical resource for a neglected parasite.</title>
        <authorList>
            <person name="Korhonen P.K."/>
            <person name="Gasser R.B."/>
            <person name="Ma G."/>
            <person name="Wang T."/>
            <person name="Stroehlein A.J."/>
            <person name="Young N.D."/>
            <person name="Ang C.S."/>
            <person name="Fernando D.D."/>
            <person name="Lu H.C."/>
            <person name="Taylor S."/>
            <person name="Reynolds S.L."/>
            <person name="Mofiz E."/>
            <person name="Najaraj S.H."/>
            <person name="Gowda H."/>
            <person name="Madugundu A."/>
            <person name="Renuse S."/>
            <person name="Holt D."/>
            <person name="Pandey A."/>
            <person name="Papenfuss A.T."/>
            <person name="Fischer K."/>
        </authorList>
    </citation>
    <scope>NUCLEOTIDE SEQUENCE [LARGE SCALE GENOMIC DNA]</scope>
</reference>
<protein>
    <recommendedName>
        <fullName evidence="1">non-specific serine/threonine protein kinase</fullName>
        <ecNumber evidence="1">2.7.11.1</ecNumber>
    </recommendedName>
</protein>
<dbReference type="Gene3D" id="1.10.510.10">
    <property type="entry name" value="Transferase(Phosphotransferase) domain 1"/>
    <property type="match status" value="1"/>
</dbReference>
<dbReference type="EnsemblMetazoa" id="SSS_476s_mrna">
    <property type="protein sequence ID" value="KAF7495882.1"/>
    <property type="gene ID" value="SSS_476"/>
</dbReference>
<dbReference type="SUPFAM" id="SSF56112">
    <property type="entry name" value="Protein kinase-like (PK-like)"/>
    <property type="match status" value="1"/>
</dbReference>
<dbReference type="AlphaFoldDB" id="A0A834VFQ2"/>
<accession>A0A834VFQ2</accession>
<keyword evidence="5" id="KW-1185">Reference proteome</keyword>
<proteinExistence type="predicted"/>
<keyword evidence="3" id="KW-0808">Transferase</keyword>
<dbReference type="PANTHER" id="PTHR11909">
    <property type="entry name" value="CASEIN KINASE-RELATED"/>
    <property type="match status" value="1"/>
</dbReference>
<evidence type="ECO:0000313" key="3">
    <source>
        <dbReference type="EMBL" id="KAF7495882.1"/>
    </source>
</evidence>
<dbReference type="Pfam" id="PF00069">
    <property type="entry name" value="Pkinase"/>
    <property type="match status" value="1"/>
</dbReference>
<dbReference type="PROSITE" id="PS00108">
    <property type="entry name" value="PROTEIN_KINASE_ST"/>
    <property type="match status" value="1"/>
</dbReference>
<evidence type="ECO:0000313" key="4">
    <source>
        <dbReference type="EnsemblMetazoa" id="KAF7495882.1"/>
    </source>
</evidence>
<feature type="domain" description="Protein kinase" evidence="2">
    <location>
        <begin position="9"/>
        <end position="275"/>
    </location>
</feature>
<reference evidence="4" key="3">
    <citation type="submission" date="2022-06" db="UniProtKB">
        <authorList>
            <consortium name="EnsemblMetazoa"/>
        </authorList>
    </citation>
    <scope>IDENTIFICATION</scope>
</reference>
<sequence>MSKKSLKCFQVIESINLGFNTDIYLATRLDRFDKFVVLKIPKTKKGKELLRNEYKIYQILRKKSSKLIGFVRCDGDPNKFLVMQKLDKNLDELFKIHRRNFPMNTILNLAIEMISRVETLHRINFVHRDLKPQNFMIDRSRIYLIDFEQSKSFLLSNGRHIIPGETRCLFGSMMFTSINSHFYKEMSRKDDMESLAYILCYFLHGRLPWNFYEHLRMDLMQKSLKIGSMKQSLLPHILFENCPIEFSDFLSYVRNLDFEQEPDYEMLRSKFSDLFAKSNLNKDEPDMSNVMDNYS</sequence>
<dbReference type="Proteomes" id="UP000070412">
    <property type="component" value="Unassembled WGS sequence"/>
</dbReference>
<name>A0A834VFQ2_SARSC</name>
<dbReference type="PROSITE" id="PS50011">
    <property type="entry name" value="PROTEIN_KINASE_DOM"/>
    <property type="match status" value="1"/>
</dbReference>
<dbReference type="OrthoDB" id="5800476at2759"/>
<evidence type="ECO:0000259" key="2">
    <source>
        <dbReference type="PROSITE" id="PS50011"/>
    </source>
</evidence>
<dbReference type="EC" id="2.7.11.1" evidence="1"/>
<evidence type="ECO:0000313" key="5">
    <source>
        <dbReference type="Proteomes" id="UP000070412"/>
    </source>
</evidence>
<organism evidence="3">
    <name type="scientific">Sarcoptes scabiei</name>
    <name type="common">Itch mite</name>
    <name type="synonym">Acarus scabiei</name>
    <dbReference type="NCBI Taxonomy" id="52283"/>
    <lineage>
        <taxon>Eukaryota</taxon>
        <taxon>Metazoa</taxon>
        <taxon>Ecdysozoa</taxon>
        <taxon>Arthropoda</taxon>
        <taxon>Chelicerata</taxon>
        <taxon>Arachnida</taxon>
        <taxon>Acari</taxon>
        <taxon>Acariformes</taxon>
        <taxon>Sarcoptiformes</taxon>
        <taxon>Astigmata</taxon>
        <taxon>Psoroptidia</taxon>
        <taxon>Sarcoptoidea</taxon>
        <taxon>Sarcoptidae</taxon>
        <taxon>Sarcoptinae</taxon>
        <taxon>Sarcoptes</taxon>
    </lineage>
</organism>
<dbReference type="InterPro" id="IPR008271">
    <property type="entry name" value="Ser/Thr_kinase_AS"/>
</dbReference>
<reference evidence="3" key="2">
    <citation type="submission" date="2020-01" db="EMBL/GenBank/DDBJ databases">
        <authorList>
            <person name="Korhonen P.K.K."/>
            <person name="Guangxu M.G."/>
            <person name="Wang T.W."/>
            <person name="Stroehlein A.J.S."/>
            <person name="Young N.D."/>
            <person name="Ang C.-S.A."/>
            <person name="Fernando D.W.F."/>
            <person name="Lu H.L."/>
            <person name="Taylor S.T."/>
            <person name="Ehtesham M.E.M."/>
            <person name="Najaraj S.H.N."/>
            <person name="Harsha G.H.G."/>
            <person name="Madugundu A.M."/>
            <person name="Renuse S.R."/>
            <person name="Holt D.H."/>
            <person name="Pandey A.P."/>
            <person name="Papenfuss A.P."/>
            <person name="Gasser R.B.G."/>
            <person name="Fischer K.F."/>
        </authorList>
    </citation>
    <scope>NUCLEOTIDE SEQUENCE</scope>
    <source>
        <strain evidence="3">SSS_KF_BRIS2020</strain>
    </source>
</reference>
<dbReference type="InterPro" id="IPR000719">
    <property type="entry name" value="Prot_kinase_dom"/>
</dbReference>
<gene>
    <name evidence="3" type="primary">SSS_476g</name>
    <name evidence="3" type="ORF">SSS_476</name>
</gene>
<evidence type="ECO:0000256" key="1">
    <source>
        <dbReference type="ARBA" id="ARBA00012513"/>
    </source>
</evidence>
<dbReference type="GO" id="GO:0005524">
    <property type="term" value="F:ATP binding"/>
    <property type="evidence" value="ECO:0007669"/>
    <property type="project" value="InterPro"/>
</dbReference>
<dbReference type="InterPro" id="IPR050235">
    <property type="entry name" value="CK1_Ser-Thr_kinase"/>
</dbReference>
<keyword evidence="3" id="KW-0418">Kinase</keyword>
<dbReference type="GO" id="GO:0004674">
    <property type="term" value="F:protein serine/threonine kinase activity"/>
    <property type="evidence" value="ECO:0007669"/>
    <property type="project" value="UniProtKB-EC"/>
</dbReference>
<dbReference type="EMBL" id="WVUK01000044">
    <property type="protein sequence ID" value="KAF7495882.1"/>
    <property type="molecule type" value="Genomic_DNA"/>
</dbReference>
<dbReference type="SMART" id="SM00220">
    <property type="entry name" value="S_TKc"/>
    <property type="match status" value="1"/>
</dbReference>